<sequence>MNFSDALNAIKEGKRLARAGWNGKGMFVFLVAGSNFRVSREPLPSILGEGTEVTYRPHIDMRAADGSIVPWLASQTDIMADDWNVVGITETAA</sequence>
<dbReference type="InterPro" id="IPR021361">
    <property type="entry name" value="Tad2-like_dom"/>
</dbReference>
<dbReference type="EMBL" id="JACEON010000026">
    <property type="protein sequence ID" value="MBA4613828.1"/>
    <property type="molecule type" value="Genomic_DNA"/>
</dbReference>
<keyword evidence="3" id="KW-1185">Reference proteome</keyword>
<evidence type="ECO:0000259" key="1">
    <source>
        <dbReference type="Pfam" id="PF11195"/>
    </source>
</evidence>
<proteinExistence type="predicted"/>
<name>A0A838XZ72_9HYPH</name>
<evidence type="ECO:0000313" key="3">
    <source>
        <dbReference type="Proteomes" id="UP000559404"/>
    </source>
</evidence>
<comment type="caution">
    <text evidence="2">The sequence shown here is derived from an EMBL/GenBank/DDBJ whole genome shotgun (WGS) entry which is preliminary data.</text>
</comment>
<organism evidence="2 3">
    <name type="scientific">Stappia taiwanensis</name>
    <dbReference type="NCBI Taxonomy" id="992267"/>
    <lineage>
        <taxon>Bacteria</taxon>
        <taxon>Pseudomonadati</taxon>
        <taxon>Pseudomonadota</taxon>
        <taxon>Alphaproteobacteria</taxon>
        <taxon>Hyphomicrobiales</taxon>
        <taxon>Stappiaceae</taxon>
        <taxon>Stappia</taxon>
    </lineage>
</organism>
<dbReference type="Pfam" id="PF11195">
    <property type="entry name" value="Tad2-like"/>
    <property type="match status" value="1"/>
</dbReference>
<reference evidence="2 3" key="1">
    <citation type="submission" date="2020-07" db="EMBL/GenBank/DDBJ databases">
        <authorList>
            <person name="Li M."/>
        </authorList>
    </citation>
    <scope>NUCLEOTIDE SEQUENCE [LARGE SCALE GENOMIC DNA]</scope>
    <source>
        <strain evidence="2 3">DSM 23284</strain>
    </source>
</reference>
<dbReference type="RefSeq" id="WP_181762027.1">
    <property type="nucleotide sequence ID" value="NZ_BMCR01000001.1"/>
</dbReference>
<reference evidence="2 3" key="2">
    <citation type="submission" date="2020-08" db="EMBL/GenBank/DDBJ databases">
        <title>Stappia taiwanensis sp. nov., isolated from a coastal thermal spring.</title>
        <authorList>
            <person name="Kampfer P."/>
        </authorList>
    </citation>
    <scope>NUCLEOTIDE SEQUENCE [LARGE SCALE GENOMIC DNA]</scope>
    <source>
        <strain evidence="2 3">DSM 23284</strain>
    </source>
</reference>
<dbReference type="AlphaFoldDB" id="A0A838XZ72"/>
<dbReference type="Proteomes" id="UP000559404">
    <property type="component" value="Unassembled WGS sequence"/>
</dbReference>
<gene>
    <name evidence="2" type="ORF">H1W37_19395</name>
</gene>
<evidence type="ECO:0000313" key="2">
    <source>
        <dbReference type="EMBL" id="MBA4613828.1"/>
    </source>
</evidence>
<accession>A0A838XZ72</accession>
<feature type="domain" description="Thoeris anti-defense 2-like" evidence="1">
    <location>
        <begin position="1"/>
        <end position="86"/>
    </location>
</feature>
<protein>
    <submittedName>
        <fullName evidence="2">DUF2829 domain-containing protein</fullName>
    </submittedName>
</protein>